<dbReference type="Pfam" id="PF04319">
    <property type="entry name" value="NifZ"/>
    <property type="match status" value="1"/>
</dbReference>
<proteinExistence type="inferred from homology"/>
<comment type="caution">
    <text evidence="3">The sequence shown here is derived from an EMBL/GenBank/DDBJ whole genome shotgun (WGS) entry which is preliminary data.</text>
</comment>
<keyword evidence="2" id="KW-0535">Nitrogen fixation</keyword>
<organism evidence="3 4">
    <name type="scientific">Rhodomicrobium udaipurense</name>
    <dbReference type="NCBI Taxonomy" id="1202716"/>
    <lineage>
        <taxon>Bacteria</taxon>
        <taxon>Pseudomonadati</taxon>
        <taxon>Pseudomonadota</taxon>
        <taxon>Alphaproteobacteria</taxon>
        <taxon>Hyphomicrobiales</taxon>
        <taxon>Hyphomicrobiaceae</taxon>
        <taxon>Rhodomicrobium</taxon>
    </lineage>
</organism>
<protein>
    <submittedName>
        <fullName evidence="3">Nitrogen fixation protein NifZ</fullName>
    </submittedName>
</protein>
<keyword evidence="4" id="KW-1185">Reference proteome</keyword>
<dbReference type="Proteomes" id="UP000623250">
    <property type="component" value="Unassembled WGS sequence"/>
</dbReference>
<gene>
    <name evidence="3" type="ORF">JDN41_16150</name>
</gene>
<evidence type="ECO:0000256" key="1">
    <source>
        <dbReference type="ARBA" id="ARBA00008027"/>
    </source>
</evidence>
<dbReference type="EMBL" id="JAEMUK010000084">
    <property type="protein sequence ID" value="MBJ7545087.1"/>
    <property type="molecule type" value="Genomic_DNA"/>
</dbReference>
<dbReference type="InterPro" id="IPR007415">
    <property type="entry name" value="Nitrogenase_MoFe_mat_NifZ"/>
</dbReference>
<dbReference type="RefSeq" id="WP_199502545.1">
    <property type="nucleotide sequence ID" value="NZ_JAEMUK010000084.1"/>
</dbReference>
<evidence type="ECO:0000313" key="3">
    <source>
        <dbReference type="EMBL" id="MBJ7545087.1"/>
    </source>
</evidence>
<evidence type="ECO:0000313" key="4">
    <source>
        <dbReference type="Proteomes" id="UP000623250"/>
    </source>
</evidence>
<dbReference type="GO" id="GO:0009399">
    <property type="term" value="P:nitrogen fixation"/>
    <property type="evidence" value="ECO:0007669"/>
    <property type="project" value="InterPro"/>
</dbReference>
<sequence length="76" mass="8280">MNAPKFQWGQMVSAAQDLFNDGSFPDAPQDSLLVAAGEKGEIVNVGTHVETKTHIYLVEFNEKIVVGCFEGEITPL</sequence>
<accession>A0A8I1GDK9</accession>
<evidence type="ECO:0000256" key="2">
    <source>
        <dbReference type="ARBA" id="ARBA00023231"/>
    </source>
</evidence>
<reference evidence="3 4" key="1">
    <citation type="submission" date="2020-12" db="EMBL/GenBank/DDBJ databases">
        <title>Revised draft genomes of Rhodomicrobium vannielii ATCC 17100 and Rhodomicrobium udaipurense JA643.</title>
        <authorList>
            <person name="Conners E.M."/>
            <person name="Davenport E.J."/>
            <person name="Bose A."/>
        </authorList>
    </citation>
    <scope>NUCLEOTIDE SEQUENCE [LARGE SCALE GENOMIC DNA]</scope>
    <source>
        <strain evidence="3 4">JA643</strain>
    </source>
</reference>
<comment type="similarity">
    <text evidence="1">Belongs to the NifZ family.</text>
</comment>
<dbReference type="AlphaFoldDB" id="A0A8I1GDK9"/>
<name>A0A8I1GDK9_9HYPH</name>